<dbReference type="Pfam" id="PF07208">
    <property type="entry name" value="DUF1414"/>
    <property type="match status" value="1"/>
</dbReference>
<name>A0AAW8QX53_9ALTE</name>
<organism evidence="1 2">
    <name type="scientific">Brumicola blandensis</name>
    <dbReference type="NCBI Taxonomy" id="3075611"/>
    <lineage>
        <taxon>Bacteria</taxon>
        <taxon>Pseudomonadati</taxon>
        <taxon>Pseudomonadota</taxon>
        <taxon>Gammaproteobacteria</taxon>
        <taxon>Alteromonadales</taxon>
        <taxon>Alteromonadaceae</taxon>
        <taxon>Brumicola</taxon>
    </lineage>
</organism>
<comment type="caution">
    <text evidence="1">The sequence shown here is derived from an EMBL/GenBank/DDBJ whole genome shotgun (WGS) entry which is preliminary data.</text>
</comment>
<dbReference type="RefSeq" id="WP_311360445.1">
    <property type="nucleotide sequence ID" value="NZ_JAVRIE010000001.1"/>
</dbReference>
<dbReference type="InterPro" id="IPR023202">
    <property type="entry name" value="YejL_sf"/>
</dbReference>
<evidence type="ECO:0000313" key="2">
    <source>
        <dbReference type="Proteomes" id="UP001249020"/>
    </source>
</evidence>
<dbReference type="Gene3D" id="1.10.3390.10">
    <property type="entry name" value="YejL-like"/>
    <property type="match status" value="1"/>
</dbReference>
<keyword evidence="2" id="KW-1185">Reference proteome</keyword>
<protein>
    <submittedName>
        <fullName evidence="1">DUF1414 domain-containing protein</fullName>
    </submittedName>
</protein>
<dbReference type="AlphaFoldDB" id="A0AAW8QX53"/>
<dbReference type="InterPro" id="IPR009857">
    <property type="entry name" value="UPF0352"/>
</dbReference>
<accession>A0AAW8QX53</accession>
<dbReference type="Proteomes" id="UP001249020">
    <property type="component" value="Unassembled WGS sequence"/>
</dbReference>
<dbReference type="EMBL" id="JAVRIE010000001">
    <property type="protein sequence ID" value="MDT0581666.1"/>
    <property type="molecule type" value="Genomic_DNA"/>
</dbReference>
<evidence type="ECO:0000313" key="1">
    <source>
        <dbReference type="EMBL" id="MDT0581666.1"/>
    </source>
</evidence>
<dbReference type="PIRSF" id="PIRSF006188">
    <property type="entry name" value="UCP006188"/>
    <property type="match status" value="1"/>
</dbReference>
<reference evidence="1 2" key="1">
    <citation type="submission" date="2023-09" db="EMBL/GenBank/DDBJ databases">
        <authorList>
            <person name="Rey-Velasco X."/>
        </authorList>
    </citation>
    <scope>NUCLEOTIDE SEQUENCE [LARGE SCALE GENOMIC DNA]</scope>
    <source>
        <strain evidence="1 2">W409</strain>
    </source>
</reference>
<sequence length="72" mass="8192">MPQQSRYSNQEFEAAMQDIFDSLEKNNANRDLSLMVLGNVVSNIFVQQVPEGNREAMLNQFCDVLKRAVKGN</sequence>
<gene>
    <name evidence="1" type="ORF">RM544_03875</name>
</gene>
<dbReference type="SUPFAM" id="SSF158651">
    <property type="entry name" value="YejL-like"/>
    <property type="match status" value="1"/>
</dbReference>
<proteinExistence type="predicted"/>